<dbReference type="GeneID" id="79268231"/>
<gene>
    <name evidence="6" type="ORF">ACFQJ4_00020</name>
    <name evidence="7" type="ORF">ACFQJ4_14430</name>
</gene>
<dbReference type="GO" id="GO:0008757">
    <property type="term" value="F:S-adenosylmethionine-dependent methyltransferase activity"/>
    <property type="evidence" value="ECO:0007669"/>
    <property type="project" value="UniProtKB-ARBA"/>
</dbReference>
<keyword evidence="4" id="KW-0949">S-adenosyl-L-methionine</keyword>
<dbReference type="CDD" id="cd02440">
    <property type="entry name" value="AdoMet_MTases"/>
    <property type="match status" value="1"/>
</dbReference>
<dbReference type="EC" id="2.1.1.-" evidence="7"/>
<dbReference type="PANTHER" id="PTHR45875">
    <property type="entry name" value="METHYLTRANSFERASE N6AMT1"/>
    <property type="match status" value="1"/>
</dbReference>
<sequence>MGSDDLAARRGMETEVYGAAEDSKLLADTAVERVKRDERVLEVGTGSGYVAARVATETGAAVTASDVNPHACRRARENAREEGADLPVVRADLVAPFRAGAFDRVLFNPPYLPRDEAAERDDWMERALTGGETGREVIEAFLDGVARVLAPDGSVLLLVSTLTDIGAVASYADARGLAAETAAEESFPFERLAVLEITTKH</sequence>
<dbReference type="PANTHER" id="PTHR45875:SF1">
    <property type="entry name" value="METHYLTRANSFERASE N6AMT1"/>
    <property type="match status" value="1"/>
</dbReference>
<dbReference type="EMBL" id="JBHTAP010000001">
    <property type="protein sequence ID" value="MFC7233701.1"/>
    <property type="molecule type" value="Genomic_DNA"/>
</dbReference>
<comment type="similarity">
    <text evidence="1">Belongs to the eukaryotic/archaeal PrmC-related family.</text>
</comment>
<accession>A0ABD5ZST1</accession>
<dbReference type="InterPro" id="IPR029063">
    <property type="entry name" value="SAM-dependent_MTases_sf"/>
</dbReference>
<dbReference type="GO" id="GO:0032259">
    <property type="term" value="P:methylation"/>
    <property type="evidence" value="ECO:0007669"/>
    <property type="project" value="UniProtKB-KW"/>
</dbReference>
<dbReference type="EMBL" id="JBHTAP010000001">
    <property type="protein sequence ID" value="MFC7236508.1"/>
    <property type="molecule type" value="Genomic_DNA"/>
</dbReference>
<dbReference type="Gene3D" id="3.40.50.150">
    <property type="entry name" value="Vaccinia Virus protein VP39"/>
    <property type="match status" value="1"/>
</dbReference>
<evidence type="ECO:0000256" key="1">
    <source>
        <dbReference type="ARBA" id="ARBA00006149"/>
    </source>
</evidence>
<dbReference type="InterPro" id="IPR004557">
    <property type="entry name" value="PrmC-related"/>
</dbReference>
<dbReference type="Pfam" id="PF05175">
    <property type="entry name" value="MTS"/>
    <property type="match status" value="1"/>
</dbReference>
<keyword evidence="2 7" id="KW-0489">Methyltransferase</keyword>
<keyword evidence="3 7" id="KW-0808">Transferase</keyword>
<proteinExistence type="inferred from homology"/>
<dbReference type="InterPro" id="IPR007848">
    <property type="entry name" value="Small_mtfrase_dom"/>
</dbReference>
<evidence type="ECO:0000256" key="2">
    <source>
        <dbReference type="ARBA" id="ARBA00022603"/>
    </source>
</evidence>
<protein>
    <submittedName>
        <fullName evidence="7">HemK2/MTQ2 family protein methyltransferase</fullName>
        <ecNumber evidence="7">2.1.1.-</ecNumber>
    </submittedName>
</protein>
<dbReference type="AlphaFoldDB" id="A0ABD5ZST1"/>
<evidence type="ECO:0000256" key="4">
    <source>
        <dbReference type="ARBA" id="ARBA00022691"/>
    </source>
</evidence>
<dbReference type="PROSITE" id="PS00092">
    <property type="entry name" value="N6_MTASE"/>
    <property type="match status" value="1"/>
</dbReference>
<evidence type="ECO:0000313" key="8">
    <source>
        <dbReference type="Proteomes" id="UP001596398"/>
    </source>
</evidence>
<dbReference type="NCBIfam" id="NF011527">
    <property type="entry name" value="PRK14968.1-1"/>
    <property type="match status" value="1"/>
</dbReference>
<dbReference type="InterPro" id="IPR052190">
    <property type="entry name" value="Euk-Arch_PrmC-MTase"/>
</dbReference>
<evidence type="ECO:0000313" key="6">
    <source>
        <dbReference type="EMBL" id="MFC7233701.1"/>
    </source>
</evidence>
<evidence type="ECO:0000256" key="3">
    <source>
        <dbReference type="ARBA" id="ARBA00022679"/>
    </source>
</evidence>
<dbReference type="NCBIfam" id="TIGR00537">
    <property type="entry name" value="hemK_rel_arch"/>
    <property type="match status" value="1"/>
</dbReference>
<keyword evidence="8" id="KW-1185">Reference proteome</keyword>
<reference evidence="7" key="3">
    <citation type="submission" date="2024-09" db="EMBL/GenBank/DDBJ databases">
        <authorList>
            <person name="Sun Q."/>
        </authorList>
    </citation>
    <scope>NUCLEOTIDE SEQUENCE</scope>
    <source>
        <strain evidence="7">CCM 7403</strain>
    </source>
</reference>
<dbReference type="SUPFAM" id="SSF53335">
    <property type="entry name" value="S-adenosyl-L-methionine-dependent methyltransferases"/>
    <property type="match status" value="1"/>
</dbReference>
<evidence type="ECO:0000259" key="5">
    <source>
        <dbReference type="Pfam" id="PF05175"/>
    </source>
</evidence>
<dbReference type="Proteomes" id="UP001596398">
    <property type="component" value="Unassembled WGS sequence"/>
</dbReference>
<reference evidence="7" key="1">
    <citation type="journal article" date="2014" name="Int. J. Syst. Evol. Microbiol.">
        <title>Complete genome sequence of Corynebacterium casei LMG S-19264T (=DSM 44701T), isolated from a smear-ripened cheese.</title>
        <authorList>
            <consortium name="US DOE Joint Genome Institute (JGI-PGF)"/>
            <person name="Walter F."/>
            <person name="Albersmeier A."/>
            <person name="Kalinowski J."/>
            <person name="Ruckert C."/>
        </authorList>
    </citation>
    <scope>NUCLEOTIDE SEQUENCE [LARGE SCALE GENOMIC DNA]</scope>
    <source>
        <strain evidence="7">CCM 7403</strain>
    </source>
</reference>
<dbReference type="InterPro" id="IPR002052">
    <property type="entry name" value="DNA_methylase_N6_adenine_CS"/>
</dbReference>
<feature type="domain" description="Methyltransferase small" evidence="5">
    <location>
        <begin position="23"/>
        <end position="113"/>
    </location>
</feature>
<comment type="caution">
    <text evidence="7">The sequence shown here is derived from an EMBL/GenBank/DDBJ whole genome shotgun (WGS) entry which is preliminary data.</text>
</comment>
<dbReference type="RefSeq" id="WP_276234664.1">
    <property type="nucleotide sequence ID" value="NZ_CP119802.1"/>
</dbReference>
<reference evidence="8" key="2">
    <citation type="journal article" date="2019" name="Int. J. Syst. Evol. Microbiol.">
        <title>The Global Catalogue of Microorganisms (GCM) 10K type strain sequencing project: providing services to taxonomists for standard genome sequencing and annotation.</title>
        <authorList>
            <consortium name="The Broad Institute Genomics Platform"/>
            <consortium name="The Broad Institute Genome Sequencing Center for Infectious Disease"/>
            <person name="Wu L."/>
            <person name="Ma J."/>
        </authorList>
    </citation>
    <scope>NUCLEOTIDE SEQUENCE [LARGE SCALE GENOMIC DNA]</scope>
    <source>
        <strain evidence="8">DT85</strain>
    </source>
</reference>
<organism evidence="7 8">
    <name type="scientific">Halosegnis marinus</name>
    <dbReference type="NCBI Taxonomy" id="3034023"/>
    <lineage>
        <taxon>Archaea</taxon>
        <taxon>Methanobacteriati</taxon>
        <taxon>Methanobacteriota</taxon>
        <taxon>Stenosarchaea group</taxon>
        <taxon>Halobacteria</taxon>
        <taxon>Halobacteriales</taxon>
        <taxon>Natronomonadaceae</taxon>
        <taxon>Halosegnis</taxon>
    </lineage>
</organism>
<name>A0ABD5ZST1_9EURY</name>
<evidence type="ECO:0000313" key="7">
    <source>
        <dbReference type="EMBL" id="MFC7236508.1"/>
    </source>
</evidence>